<reference evidence="1" key="1">
    <citation type="journal article" date="2020" name="Microb. Genom.">
        <title>Genetic diversity of clinical and environmental Mucorales isolates obtained from an investigation of mucormycosis cases among solid organ transplant recipients.</title>
        <authorList>
            <person name="Nguyen M.H."/>
            <person name="Kaul D."/>
            <person name="Muto C."/>
            <person name="Cheng S.J."/>
            <person name="Richter R.A."/>
            <person name="Bruno V.M."/>
            <person name="Liu G."/>
            <person name="Beyhan S."/>
            <person name="Sundermann A.J."/>
            <person name="Mounaud S."/>
            <person name="Pasculle A.W."/>
            <person name="Nierman W.C."/>
            <person name="Driscoll E."/>
            <person name="Cumbie R."/>
            <person name="Clancy C.J."/>
            <person name="Dupont C.L."/>
        </authorList>
    </citation>
    <scope>NUCLEOTIDE SEQUENCE</scope>
    <source>
        <strain evidence="1">GL16</strain>
    </source>
</reference>
<comment type="caution">
    <text evidence="1">The sequence shown here is derived from an EMBL/GenBank/DDBJ whole genome shotgun (WGS) entry which is preliminary data.</text>
</comment>
<proteinExistence type="predicted"/>
<organism evidence="1 2">
    <name type="scientific">Rhizopus oryzae</name>
    <name type="common">Mucormycosis agent</name>
    <name type="synonym">Rhizopus arrhizus var. delemar</name>
    <dbReference type="NCBI Taxonomy" id="64495"/>
    <lineage>
        <taxon>Eukaryota</taxon>
        <taxon>Fungi</taxon>
        <taxon>Fungi incertae sedis</taxon>
        <taxon>Mucoromycota</taxon>
        <taxon>Mucoromycotina</taxon>
        <taxon>Mucoromycetes</taxon>
        <taxon>Mucorales</taxon>
        <taxon>Mucorineae</taxon>
        <taxon>Rhizopodaceae</taxon>
        <taxon>Rhizopus</taxon>
    </lineage>
</organism>
<evidence type="ECO:0000313" key="2">
    <source>
        <dbReference type="Proteomes" id="UP000717996"/>
    </source>
</evidence>
<dbReference type="Proteomes" id="UP000717996">
    <property type="component" value="Unassembled WGS sequence"/>
</dbReference>
<name>A0A9P7BZF1_RHIOR</name>
<accession>A0A9P7BZF1</accession>
<sequence length="86" mass="9946">MGTPDNREYAAAESLEISIVDKRKLLKRPEDEAYIIWSEREVWTKEVEGIYPYSPFPGTAHEEVLQVFSIGRANFTLRKGQNVVKF</sequence>
<dbReference type="EMBL" id="JAANIT010008967">
    <property type="protein sequence ID" value="KAG1527833.1"/>
    <property type="molecule type" value="Genomic_DNA"/>
</dbReference>
<protein>
    <submittedName>
        <fullName evidence="1">Uncharacterized protein</fullName>
    </submittedName>
</protein>
<evidence type="ECO:0000313" key="1">
    <source>
        <dbReference type="EMBL" id="KAG1527833.1"/>
    </source>
</evidence>
<gene>
    <name evidence="1" type="ORF">G6F51_014283</name>
</gene>
<dbReference type="AlphaFoldDB" id="A0A9P7BZF1"/>